<protein>
    <submittedName>
        <fullName evidence="3">Uncharacterized protein</fullName>
    </submittedName>
</protein>
<feature type="compositionally biased region" description="Pro residues" evidence="1">
    <location>
        <begin position="115"/>
        <end position="127"/>
    </location>
</feature>
<reference evidence="3 4" key="1">
    <citation type="journal article" date="2010" name="Science">
        <title>Genomic comparison of the ants Camponotus floridanus and Harpegnathos saltator.</title>
        <authorList>
            <person name="Bonasio R."/>
            <person name="Zhang G."/>
            <person name="Ye C."/>
            <person name="Mutti N.S."/>
            <person name="Fang X."/>
            <person name="Qin N."/>
            <person name="Donahue G."/>
            <person name="Yang P."/>
            <person name="Li Q."/>
            <person name="Li C."/>
            <person name="Zhang P."/>
            <person name="Huang Z."/>
            <person name="Berger S.L."/>
            <person name="Reinberg D."/>
            <person name="Wang J."/>
            <person name="Liebig J."/>
        </authorList>
    </citation>
    <scope>NUCLEOTIDE SEQUENCE [LARGE SCALE GENOMIC DNA]</scope>
    <source>
        <strain evidence="3 4">R22 G/1</strain>
    </source>
</reference>
<sequence length="273" mass="30411">MEKYFSILRVDITAYNKKASHCLTRAEAQDFMLTKAGEKSINADDARKEDKKDALYAMKERKESKRKIRDEYSESTGDDNTHCQANPPVMPSRSRSLRLRCLEGTAGSSGFMGGGPPPPAPLPPPPENNAIPSTRVKRENVRFTNLPDEYRTSHASQQQKSCAVPLQSCATGAHGTRRTNENIIRYMFVQRKCLRPNAFLTKYISIPLYLVSIPTLHNLTYLEIFQVSLASALASVAASRPSIVYLAAPYVALTLALTLTSIRFARRNTLRTG</sequence>
<feature type="compositionally biased region" description="Basic and acidic residues" evidence="1">
    <location>
        <begin position="58"/>
        <end position="72"/>
    </location>
</feature>
<evidence type="ECO:0000256" key="1">
    <source>
        <dbReference type="SAM" id="MobiDB-lite"/>
    </source>
</evidence>
<keyword evidence="2" id="KW-1133">Transmembrane helix</keyword>
<keyword evidence="2" id="KW-0472">Membrane</keyword>
<evidence type="ECO:0000313" key="3">
    <source>
        <dbReference type="EMBL" id="EFN84011.1"/>
    </source>
</evidence>
<feature type="region of interest" description="Disordered" evidence="1">
    <location>
        <begin position="107"/>
        <end position="137"/>
    </location>
</feature>
<feature type="transmembrane region" description="Helical" evidence="2">
    <location>
        <begin position="243"/>
        <end position="265"/>
    </location>
</feature>
<keyword evidence="4" id="KW-1185">Reference proteome</keyword>
<dbReference type="InParanoid" id="E2BK02"/>
<dbReference type="Proteomes" id="UP000008237">
    <property type="component" value="Unassembled WGS sequence"/>
</dbReference>
<accession>E2BK02</accession>
<keyword evidence="2" id="KW-0812">Transmembrane</keyword>
<gene>
    <name evidence="3" type="ORF">EAI_03397</name>
</gene>
<name>E2BK02_HARSA</name>
<organism evidence="4">
    <name type="scientific">Harpegnathos saltator</name>
    <name type="common">Jerdon's jumping ant</name>
    <dbReference type="NCBI Taxonomy" id="610380"/>
    <lineage>
        <taxon>Eukaryota</taxon>
        <taxon>Metazoa</taxon>
        <taxon>Ecdysozoa</taxon>
        <taxon>Arthropoda</taxon>
        <taxon>Hexapoda</taxon>
        <taxon>Insecta</taxon>
        <taxon>Pterygota</taxon>
        <taxon>Neoptera</taxon>
        <taxon>Endopterygota</taxon>
        <taxon>Hymenoptera</taxon>
        <taxon>Apocrita</taxon>
        <taxon>Aculeata</taxon>
        <taxon>Formicoidea</taxon>
        <taxon>Formicidae</taxon>
        <taxon>Ponerinae</taxon>
        <taxon>Ponerini</taxon>
        <taxon>Harpegnathos</taxon>
    </lineage>
</organism>
<dbReference type="EMBL" id="GL448708">
    <property type="protein sequence ID" value="EFN84011.1"/>
    <property type="molecule type" value="Genomic_DNA"/>
</dbReference>
<dbReference type="AlphaFoldDB" id="E2BK02"/>
<feature type="region of interest" description="Disordered" evidence="1">
    <location>
        <begin position="58"/>
        <end position="94"/>
    </location>
</feature>
<evidence type="ECO:0000256" key="2">
    <source>
        <dbReference type="SAM" id="Phobius"/>
    </source>
</evidence>
<evidence type="ECO:0000313" key="4">
    <source>
        <dbReference type="Proteomes" id="UP000008237"/>
    </source>
</evidence>
<proteinExistence type="predicted"/>